<dbReference type="Pfam" id="PF26128">
    <property type="entry name" value="Gad2"/>
    <property type="match status" value="1"/>
</dbReference>
<accession>A0AAN6GET1</accession>
<proteinExistence type="predicted"/>
<dbReference type="PANTHER" id="PTHR43558">
    <property type="entry name" value="REDUCTASE, PUTATIVE (AFU_ORTHOLOGUE AFUA_3G10540)-RELATED"/>
    <property type="match status" value="1"/>
</dbReference>
<dbReference type="InterPro" id="IPR053354">
    <property type="entry name" value="MGDG_epimerase"/>
</dbReference>
<evidence type="ECO:0000313" key="1">
    <source>
        <dbReference type="EMBL" id="KAK0534060.1"/>
    </source>
</evidence>
<protein>
    <submittedName>
        <fullName evidence="1">Uncharacterized protein</fullName>
    </submittedName>
</protein>
<keyword evidence="2" id="KW-1185">Reference proteome</keyword>
<name>A0AAN6GET1_9BASI</name>
<dbReference type="Proteomes" id="UP001176521">
    <property type="component" value="Unassembled WGS sequence"/>
</dbReference>
<dbReference type="PANTHER" id="PTHR43558:SF6">
    <property type="entry name" value="REDUCTASE, PUTATIVE (AFU_ORTHOLOGUE AFUA_3G10540)-RELATED"/>
    <property type="match status" value="1"/>
</dbReference>
<sequence>MVTTQEFSASLEAELRAQALDVFEARLDVGQLDDLAARAKQASQDGVMTSEGNTAIADAHHSAATGTTHEWTPFLVSLRREGRAQLGLQNEDATMIWRTNLRAITFFDQKRKDSLHAYAFPAFKRRFDIYTNNIFAHLNWNNVLVAGGSVLACATSDLQDSNNFAGTDIDVFMYGLTAKESMAKVAHLRNAIDQAVNGFERAYRTTITSGVITFTPRREPALRTVQIILRLHRDPLQVLANFDLDQCAVGYTGADVWLEPRAVRAIKTGYTVLTMQLAMQTSIRRLFKYAMRGYGCALLAQDGEVIGVSSLAQAFSQKFDSVGHRLTLLRDPGEDHIPPHRSVRAKDVVGWAREQAKVPFLDGFGPFCWLAALWEHDCTWARERHALTSQIGFFEDLESTTNPLGYETRELPVFDNRDCEAAIRLATDAGDGFSLLDAGVRYEKVKQAALANILNDDFTVVVVPQYLPLELAQFLDKLSSSTAGSDMLVKIAGAPALKDTEEIEYELYAWTRQGPGHWQPGSGIDAIVFAFLRGAAGATVWALSRLYLGAEWPTLEYGRVLRAVTKRMRVYREPLVNAAQMQAWLAI</sequence>
<dbReference type="EMBL" id="JAPDMQ010000124">
    <property type="protein sequence ID" value="KAK0534060.1"/>
    <property type="molecule type" value="Genomic_DNA"/>
</dbReference>
<reference evidence="1" key="1">
    <citation type="journal article" date="2023" name="PhytoFront">
        <title>Draft Genome Resources of Seven Strains of Tilletia horrida, Causal Agent of Kernel Smut of Rice.</title>
        <authorList>
            <person name="Khanal S."/>
            <person name="Antony Babu S."/>
            <person name="Zhou X.G."/>
        </authorList>
    </citation>
    <scope>NUCLEOTIDE SEQUENCE</scope>
    <source>
        <strain evidence="1">TX3</strain>
    </source>
</reference>
<gene>
    <name evidence="1" type="ORF">OC842_002761</name>
</gene>
<evidence type="ECO:0000313" key="2">
    <source>
        <dbReference type="Proteomes" id="UP001176521"/>
    </source>
</evidence>
<comment type="caution">
    <text evidence="1">The sequence shown here is derived from an EMBL/GenBank/DDBJ whole genome shotgun (WGS) entry which is preliminary data.</text>
</comment>
<organism evidence="1 2">
    <name type="scientific">Tilletia horrida</name>
    <dbReference type="NCBI Taxonomy" id="155126"/>
    <lineage>
        <taxon>Eukaryota</taxon>
        <taxon>Fungi</taxon>
        <taxon>Dikarya</taxon>
        <taxon>Basidiomycota</taxon>
        <taxon>Ustilaginomycotina</taxon>
        <taxon>Exobasidiomycetes</taxon>
        <taxon>Tilletiales</taxon>
        <taxon>Tilletiaceae</taxon>
        <taxon>Tilletia</taxon>
    </lineage>
</organism>
<dbReference type="AlphaFoldDB" id="A0AAN6GET1"/>